<feature type="region of interest" description="Disordered" evidence="1">
    <location>
        <begin position="1"/>
        <end position="25"/>
    </location>
</feature>
<dbReference type="Proteomes" id="UP000240527">
    <property type="component" value="Chromosome"/>
</dbReference>
<protein>
    <submittedName>
        <fullName evidence="3">Uncharacterized protein</fullName>
    </submittedName>
</protein>
<proteinExistence type="predicted"/>
<accession>A0ABN5IUT6</accession>
<dbReference type="EMBL" id="CP027850">
    <property type="protein sequence ID" value="AVQ02491.1"/>
    <property type="molecule type" value="Genomic_DNA"/>
</dbReference>
<feature type="transmembrane region" description="Helical" evidence="2">
    <location>
        <begin position="127"/>
        <end position="147"/>
    </location>
</feature>
<evidence type="ECO:0000256" key="1">
    <source>
        <dbReference type="SAM" id="MobiDB-lite"/>
    </source>
</evidence>
<keyword evidence="2" id="KW-0472">Membrane</keyword>
<keyword evidence="2" id="KW-1133">Transmembrane helix</keyword>
<organism evidence="3 4">
    <name type="scientific">Caulobacter segnis</name>
    <dbReference type="NCBI Taxonomy" id="88688"/>
    <lineage>
        <taxon>Bacteria</taxon>
        <taxon>Pseudomonadati</taxon>
        <taxon>Pseudomonadota</taxon>
        <taxon>Alphaproteobacteria</taxon>
        <taxon>Caulobacterales</taxon>
        <taxon>Caulobacteraceae</taxon>
        <taxon>Caulobacter</taxon>
    </lineage>
</organism>
<evidence type="ECO:0000313" key="3">
    <source>
        <dbReference type="EMBL" id="AVQ02491.1"/>
    </source>
</evidence>
<sequence length="150" mass="16001">MSNVVWINSGRSSPGPRRGRGGKRMAEPDFETQLTRLFAEPPSFQDSALFNAEVASKLDRGWAMRRLFIGGAGTVAGLFGAFQILSTRFSGEIAQLSRNSGHSLETEYSAGVAKINSVLTTPASAEAIWLAAALAVVALAFAVTRLVEEL</sequence>
<keyword evidence="4" id="KW-1185">Reference proteome</keyword>
<evidence type="ECO:0000256" key="2">
    <source>
        <dbReference type="SAM" id="Phobius"/>
    </source>
</evidence>
<reference evidence="3 4" key="1">
    <citation type="journal article" date="2015" name="Biotechnol. Bioeng.">
        <title>Genome sequence and phenotypic characterization of Caulobacter segnis.</title>
        <authorList>
            <person name="Patel S."/>
            <person name="Fletcher B."/>
            <person name="Scott D.C."/>
            <person name="Ely B."/>
        </authorList>
    </citation>
    <scope>NUCLEOTIDE SEQUENCE [LARGE SCALE GENOMIC DNA]</scope>
    <source>
        <strain evidence="3 4">TK0059</strain>
    </source>
</reference>
<name>A0ABN5IUT6_9CAUL</name>
<evidence type="ECO:0000313" key="4">
    <source>
        <dbReference type="Proteomes" id="UP000240527"/>
    </source>
</evidence>
<keyword evidence="2" id="KW-0812">Transmembrane</keyword>
<feature type="transmembrane region" description="Helical" evidence="2">
    <location>
        <begin position="67"/>
        <end position="85"/>
    </location>
</feature>
<gene>
    <name evidence="3" type="ORF">B7G68_11935</name>
</gene>